<organism evidence="8 9">
    <name type="scientific">Entamoeba histolytica</name>
    <dbReference type="NCBI Taxonomy" id="5759"/>
    <lineage>
        <taxon>Eukaryota</taxon>
        <taxon>Amoebozoa</taxon>
        <taxon>Evosea</taxon>
        <taxon>Archamoebae</taxon>
        <taxon>Mastigamoebida</taxon>
        <taxon>Entamoebidae</taxon>
        <taxon>Entamoeba</taxon>
    </lineage>
</organism>
<dbReference type="FunFam" id="3.80.10.10:FF:001164">
    <property type="entry name" value="GH01279p"/>
    <property type="match status" value="1"/>
</dbReference>
<evidence type="ECO:0000256" key="5">
    <source>
        <dbReference type="ARBA" id="ARBA00022912"/>
    </source>
</evidence>
<dbReference type="InterPro" id="IPR001932">
    <property type="entry name" value="PPM-type_phosphatase-like_dom"/>
</dbReference>
<dbReference type="InterPro" id="IPR032675">
    <property type="entry name" value="LRR_dom_sf"/>
</dbReference>
<proteinExistence type="inferred from homology"/>
<dbReference type="eggNOG" id="KOG0619">
    <property type="taxonomic scope" value="Eukaryota"/>
</dbReference>
<dbReference type="Pfam" id="PF13855">
    <property type="entry name" value="LRR_8"/>
    <property type="match status" value="2"/>
</dbReference>
<dbReference type="Pfam" id="PF00481">
    <property type="entry name" value="PP2C"/>
    <property type="match status" value="1"/>
</dbReference>
<dbReference type="eggNOG" id="KOG0698">
    <property type="taxonomic scope" value="Eukaryota"/>
</dbReference>
<keyword evidence="2" id="KW-0479">Metal-binding</keyword>
<dbReference type="EMBL" id="BDEQ01000001">
    <property type="protein sequence ID" value="GAT98776.1"/>
    <property type="molecule type" value="Genomic_DNA"/>
</dbReference>
<comment type="similarity">
    <text evidence="6">Belongs to the PP2C family.</text>
</comment>
<keyword evidence="1" id="KW-0433">Leucine-rich repeat</keyword>
<evidence type="ECO:0000256" key="4">
    <source>
        <dbReference type="ARBA" id="ARBA00022801"/>
    </source>
</evidence>
<dbReference type="InterPro" id="IPR000222">
    <property type="entry name" value="PP2C_BS"/>
</dbReference>
<dbReference type="AlphaFoldDB" id="A0A175JZH1"/>
<dbReference type="Gene3D" id="3.60.40.10">
    <property type="entry name" value="PPM-type phosphatase domain"/>
    <property type="match status" value="1"/>
</dbReference>
<dbReference type="GO" id="GO:0005737">
    <property type="term" value="C:cytoplasm"/>
    <property type="evidence" value="ECO:0007669"/>
    <property type="project" value="TreeGrafter"/>
</dbReference>
<dbReference type="Pfam" id="PF23598">
    <property type="entry name" value="LRR_14"/>
    <property type="match status" value="1"/>
</dbReference>
<accession>A0A175JZH1</accession>
<comment type="caution">
    <text evidence="8">The sequence shown here is derived from an EMBL/GenBank/DDBJ whole genome shotgun (WGS) entry which is preliminary data.</text>
</comment>
<dbReference type="Gene3D" id="3.80.10.10">
    <property type="entry name" value="Ribonuclease Inhibitor"/>
    <property type="match status" value="5"/>
</dbReference>
<dbReference type="FunFam" id="3.60.40.10:FF:000035">
    <property type="entry name" value="Leucine rich repeat protein phosphatase 2c domain containing protein"/>
    <property type="match status" value="1"/>
</dbReference>
<protein>
    <submittedName>
        <fullName evidence="8">Leucine rich repeat protein phosphatase 2c domain containing protein</fullName>
    </submittedName>
</protein>
<dbReference type="InterPro" id="IPR003591">
    <property type="entry name" value="Leu-rich_rpt_typical-subtyp"/>
</dbReference>
<dbReference type="SMART" id="SM00364">
    <property type="entry name" value="LRR_BAC"/>
    <property type="match status" value="5"/>
</dbReference>
<evidence type="ECO:0000313" key="9">
    <source>
        <dbReference type="Proteomes" id="UP000078387"/>
    </source>
</evidence>
<dbReference type="PANTHER" id="PTHR48051:SF1">
    <property type="entry name" value="RAS SUPPRESSOR PROTEIN 1"/>
    <property type="match status" value="1"/>
</dbReference>
<reference evidence="8 9" key="1">
    <citation type="submission" date="2016-05" db="EMBL/GenBank/DDBJ databases">
        <title>First whole genome sequencing of Entamoeba histolytica HM1:IMSS-clone-6.</title>
        <authorList>
            <person name="Mukherjee Avik.K."/>
            <person name="Izumyama S."/>
            <person name="Nakada-Tsukui K."/>
            <person name="Nozaki T."/>
        </authorList>
    </citation>
    <scope>NUCLEOTIDE SEQUENCE [LARGE SCALE GENOMIC DNA]</scope>
    <source>
        <strain evidence="8 9">HM1:IMSS clone 6</strain>
    </source>
</reference>
<evidence type="ECO:0000256" key="6">
    <source>
        <dbReference type="RuleBase" id="RU003465"/>
    </source>
</evidence>
<dbReference type="PROSITE" id="PS01032">
    <property type="entry name" value="PPM_1"/>
    <property type="match status" value="1"/>
</dbReference>
<dbReference type="GO" id="GO:0046872">
    <property type="term" value="F:metal ion binding"/>
    <property type="evidence" value="ECO:0007669"/>
    <property type="project" value="UniProtKB-KW"/>
</dbReference>
<feature type="domain" description="PPM-type phosphatase" evidence="7">
    <location>
        <begin position="617"/>
        <end position="861"/>
    </location>
</feature>
<dbReference type="VEuPathDB" id="AmoebaDB:EHI7A_122630"/>
<keyword evidence="4 6" id="KW-0378">Hydrolase</keyword>
<dbReference type="SUPFAM" id="SSF81606">
    <property type="entry name" value="PP2C-like"/>
    <property type="match status" value="1"/>
</dbReference>
<keyword evidence="3" id="KW-0677">Repeat</keyword>
<dbReference type="VEuPathDB" id="AmoebaDB:KM1_206490"/>
<dbReference type="VEuPathDB" id="AmoebaDB:EHI_167290"/>
<dbReference type="PROSITE" id="PS51746">
    <property type="entry name" value="PPM_2"/>
    <property type="match status" value="1"/>
</dbReference>
<dbReference type="SMART" id="SM00365">
    <property type="entry name" value="LRR_SD22"/>
    <property type="match status" value="8"/>
</dbReference>
<gene>
    <name evidence="8" type="ORF">CL6EHI_167290</name>
</gene>
<dbReference type="CDD" id="cd00143">
    <property type="entry name" value="PP2Cc"/>
    <property type="match status" value="1"/>
</dbReference>
<dbReference type="SMART" id="SM00332">
    <property type="entry name" value="PP2Cc"/>
    <property type="match status" value="1"/>
</dbReference>
<evidence type="ECO:0000256" key="2">
    <source>
        <dbReference type="ARBA" id="ARBA00022723"/>
    </source>
</evidence>
<dbReference type="VEuPathDB" id="AmoebaDB:EHI8A_131300"/>
<keyword evidence="5 6" id="KW-0904">Protein phosphatase</keyword>
<dbReference type="InterPro" id="IPR050216">
    <property type="entry name" value="LRR_domain-containing"/>
</dbReference>
<dbReference type="InterPro" id="IPR001611">
    <property type="entry name" value="Leu-rich_rpt"/>
</dbReference>
<dbReference type="PROSITE" id="PS51450">
    <property type="entry name" value="LRR"/>
    <property type="match status" value="8"/>
</dbReference>
<dbReference type="VEuPathDB" id="AmoebaDB:EHI5A_121370"/>
<dbReference type="GO" id="GO:0004721">
    <property type="term" value="F:phosphoprotein phosphatase activity"/>
    <property type="evidence" value="ECO:0007669"/>
    <property type="project" value="UniProtKB-KW"/>
</dbReference>
<evidence type="ECO:0000313" key="8">
    <source>
        <dbReference type="EMBL" id="GAT98776.1"/>
    </source>
</evidence>
<dbReference type="SUPFAM" id="SSF52058">
    <property type="entry name" value="L domain-like"/>
    <property type="match status" value="2"/>
</dbReference>
<dbReference type="InterPro" id="IPR036457">
    <property type="entry name" value="PPM-type-like_dom_sf"/>
</dbReference>
<dbReference type="PANTHER" id="PTHR48051">
    <property type="match status" value="1"/>
</dbReference>
<dbReference type="Proteomes" id="UP000078387">
    <property type="component" value="Unassembled WGS sequence"/>
</dbReference>
<name>A0A175JZH1_ENTHI</name>
<evidence type="ECO:0000256" key="3">
    <source>
        <dbReference type="ARBA" id="ARBA00022737"/>
    </source>
</evidence>
<sequence>MAEKTETKIVKHAKNLTEFPQEEVKKELKTVVLIDVSMNRIQEIPSQINSIPKLQKFRGNDNMIKTLPSQINIPSLKTLDLSSNHLKRFCKSIKLTSLTEINLSINQITKIDDDFGSLHALRFMDLSINRIQSVPKHLSKLTSLTFIDISNNLLTSFPTPLLELSSLIVLKVKENKITTIPNGMSKMSNLQILDISNNKIDKITPSLCKLTKLSVLDVSANPINEINDQIQNLTTIKEIDISYSPLKTLPKSFMSLVGLRKLTLQHTSVKVPPAGLQKFTKVSELNLSNGEFEKVTELPCSGDIDLSCNQIVELDLPDMEYSIHKLNLGQNRLKDFPNIKCLREIKTLILQKNMLGSIPLEMFTGTSLTALDLSSNSFNAFPMSITTCTNLVVLNMSNNYLDSLPDISYSCFAKLEALLLGINIIDRLPETMSELTNLTTLHLEHNKLSKIPESLFSMTKLVELFLNCNQIPELPEKFSLLTNLEILELSCNYIKEITPIVNLVGVKDLDLSTNQIEKCPSDLCGMTSLRSLDLSYNGDYSSTENFPMFFTSALTRLTNFHCTMNDKVKLNKFSSSLKTPITGPVIFTSQTPLEHFSLGKPNSMRFNSVAISNDTFSVGSSEMCGNRDQMEDALIIVENFTAGGVHLVGLFDGHGGAESSNFVACHFARILKKHLMTENNLGIDAALIETFNELSNEVNKKEFNDGTTACVLLVTPNEYYTAHVGDSRAIVVRKQDYEQLTEDDKAYNEHEIQRVVDVGGYITKGRVNGVLAITRSIGDVRFQPFVSSEPHVNRYVRRKDTDMCIVLGCDGVWDVLSNSKVADICRKKEGTKRMSEIAGYIRDMAYILGSEDNISCVVCHF</sequence>
<evidence type="ECO:0000259" key="7">
    <source>
        <dbReference type="PROSITE" id="PS51746"/>
    </source>
</evidence>
<evidence type="ECO:0000256" key="1">
    <source>
        <dbReference type="ARBA" id="ARBA00022614"/>
    </source>
</evidence>
<dbReference type="InterPro" id="IPR055414">
    <property type="entry name" value="LRR_R13L4/SHOC2-like"/>
</dbReference>
<dbReference type="SMART" id="SM00369">
    <property type="entry name" value="LRR_TYP"/>
    <property type="match status" value="12"/>
</dbReference>